<dbReference type="EMBL" id="CAAALY010024188">
    <property type="protein sequence ID" value="VEL15313.1"/>
    <property type="molecule type" value="Genomic_DNA"/>
</dbReference>
<gene>
    <name evidence="1" type="ORF">PXEA_LOCUS8753</name>
</gene>
<reference evidence="1" key="1">
    <citation type="submission" date="2018-11" db="EMBL/GenBank/DDBJ databases">
        <authorList>
            <consortium name="Pathogen Informatics"/>
        </authorList>
    </citation>
    <scope>NUCLEOTIDE SEQUENCE</scope>
</reference>
<sequence length="241" mass="27442">MTPQSKRKSHLMVTRLDVSLCPDYSFEILSPPNTARKKHLKRMTEFLENLPVKKIKIDPPDTHDLENFPTEALTPTRTLPKPFSFHHREIALLEAKKRRGEGVDRQILAMANSFHAQPMPKVSKVSLPSKKIHIPVVPKPFKFETDQRIIQLSKRRELADKQGLSPSSTCSSSSNQFQFALKIRSLQSSSRKKLTVPRAFNLKTASRALERAKFDANSSTFAEKKRTLAKNGRFGNENKQP</sequence>
<evidence type="ECO:0000313" key="2">
    <source>
        <dbReference type="Proteomes" id="UP000784294"/>
    </source>
</evidence>
<name>A0A448WMC5_9PLAT</name>
<dbReference type="AlphaFoldDB" id="A0A448WMC5"/>
<accession>A0A448WMC5</accession>
<organism evidence="1 2">
    <name type="scientific">Protopolystoma xenopodis</name>
    <dbReference type="NCBI Taxonomy" id="117903"/>
    <lineage>
        <taxon>Eukaryota</taxon>
        <taxon>Metazoa</taxon>
        <taxon>Spiralia</taxon>
        <taxon>Lophotrochozoa</taxon>
        <taxon>Platyhelminthes</taxon>
        <taxon>Monogenea</taxon>
        <taxon>Polyopisthocotylea</taxon>
        <taxon>Polystomatidea</taxon>
        <taxon>Polystomatidae</taxon>
        <taxon>Protopolystoma</taxon>
    </lineage>
</organism>
<dbReference type="OrthoDB" id="1684416at2759"/>
<keyword evidence="2" id="KW-1185">Reference proteome</keyword>
<protein>
    <submittedName>
        <fullName evidence="1">Uncharacterized protein</fullName>
    </submittedName>
</protein>
<evidence type="ECO:0000313" key="1">
    <source>
        <dbReference type="EMBL" id="VEL15313.1"/>
    </source>
</evidence>
<dbReference type="Proteomes" id="UP000784294">
    <property type="component" value="Unassembled WGS sequence"/>
</dbReference>
<proteinExistence type="predicted"/>
<comment type="caution">
    <text evidence="1">The sequence shown here is derived from an EMBL/GenBank/DDBJ whole genome shotgun (WGS) entry which is preliminary data.</text>
</comment>